<proteinExistence type="predicted"/>
<feature type="coiled-coil region" evidence="1">
    <location>
        <begin position="213"/>
        <end position="240"/>
    </location>
</feature>
<gene>
    <name evidence="2" type="ORF">BLW93_07475</name>
</gene>
<dbReference type="OrthoDB" id="1550413at2"/>
<evidence type="ECO:0000256" key="1">
    <source>
        <dbReference type="SAM" id="Coils"/>
    </source>
</evidence>
<comment type="caution">
    <text evidence="2">The sequence shown here is derived from an EMBL/GenBank/DDBJ whole genome shotgun (WGS) entry which is preliminary data.</text>
</comment>
<dbReference type="AlphaFoldDB" id="A0A1R1MJY1"/>
<sequence>MIEIKDILHLLGDELKDGTEQVNRFREFIEKEKWPTEQIKKWLDECISESKGAHDPYNRAFQDLIVSLGRRLGFEIKYGRYMGKSGEENYDGIWKRENGDMIVLEVKTSTWPIGSVSQLGDYLEELSKQEGVKNIFGLYVIGKGDVQPLIEQILGSKYKDRMRLILYDDLMEVITLKEELEPVIGEKQAIEKVQNLLLPIESINIGNIVRLIVEIATTKSTAVEEQVEEKEEKEVAEREEEPWTKAELLSYLKDATPYQRILLAALVQVDKEPATSKQVIFLMNEIAKRRPSEGIESKITGRQIAGARGGLKLRRKPLNKEDIIESSWSHAERDYIYKIKDDYKQIVIDWVKGEKLWIKEEIG</sequence>
<name>A0A1R1MJY1_9BACT</name>
<keyword evidence="3" id="KW-1185">Reference proteome</keyword>
<accession>A0A1R1MJY1</accession>
<dbReference type="EMBL" id="MOEN01000033">
    <property type="protein sequence ID" value="OMH40004.1"/>
    <property type="molecule type" value="Genomic_DNA"/>
</dbReference>
<organism evidence="2 3">
    <name type="scientific">Desulfurobacterium indicum</name>
    <dbReference type="NCBI Taxonomy" id="1914305"/>
    <lineage>
        <taxon>Bacteria</taxon>
        <taxon>Pseudomonadati</taxon>
        <taxon>Aquificota</taxon>
        <taxon>Aquificia</taxon>
        <taxon>Desulfurobacteriales</taxon>
        <taxon>Desulfurobacteriaceae</taxon>
        <taxon>Desulfurobacterium</taxon>
    </lineage>
</organism>
<dbReference type="STRING" id="1914305.BLW93_07475"/>
<keyword evidence="1" id="KW-0175">Coiled coil</keyword>
<reference evidence="2 3" key="1">
    <citation type="submission" date="2016-10" db="EMBL/GenBank/DDBJ databases">
        <title>Genome sequence of a sulfur-reducing bacterium Desulfurobacterium indicum K6013.</title>
        <authorList>
            <person name="Cao J."/>
            <person name="Shao Z."/>
            <person name="Alain K."/>
            <person name="Jebbar M."/>
        </authorList>
    </citation>
    <scope>NUCLEOTIDE SEQUENCE [LARGE SCALE GENOMIC DNA]</scope>
    <source>
        <strain evidence="2 3">K6013</strain>
    </source>
</reference>
<dbReference type="RefSeq" id="WP_076713471.1">
    <property type="nucleotide sequence ID" value="NZ_MOEN01000033.1"/>
</dbReference>
<evidence type="ECO:0000313" key="3">
    <source>
        <dbReference type="Proteomes" id="UP000187408"/>
    </source>
</evidence>
<evidence type="ECO:0008006" key="4">
    <source>
        <dbReference type="Google" id="ProtNLM"/>
    </source>
</evidence>
<evidence type="ECO:0000313" key="2">
    <source>
        <dbReference type="EMBL" id="OMH40004.1"/>
    </source>
</evidence>
<dbReference type="Proteomes" id="UP000187408">
    <property type="component" value="Unassembled WGS sequence"/>
</dbReference>
<protein>
    <recommendedName>
        <fullName evidence="4">Restriction endonuclease</fullName>
    </recommendedName>
</protein>